<dbReference type="Pfam" id="PF00593">
    <property type="entry name" value="TonB_dep_Rec_b-barrel"/>
    <property type="match status" value="1"/>
</dbReference>
<feature type="chain" id="PRO_5047173730" evidence="13">
    <location>
        <begin position="26"/>
        <end position="769"/>
    </location>
</feature>
<evidence type="ECO:0000259" key="15">
    <source>
        <dbReference type="Pfam" id="PF07715"/>
    </source>
</evidence>
<evidence type="ECO:0000256" key="11">
    <source>
        <dbReference type="PROSITE-ProRule" id="PRU01360"/>
    </source>
</evidence>
<evidence type="ECO:0000256" key="3">
    <source>
        <dbReference type="ARBA" id="ARBA00022452"/>
    </source>
</evidence>
<dbReference type="Pfam" id="PF07715">
    <property type="entry name" value="Plug"/>
    <property type="match status" value="1"/>
</dbReference>
<keyword evidence="7" id="KW-0406">Ion transport</keyword>
<evidence type="ECO:0000256" key="7">
    <source>
        <dbReference type="ARBA" id="ARBA00023065"/>
    </source>
</evidence>
<evidence type="ECO:0000256" key="6">
    <source>
        <dbReference type="ARBA" id="ARBA00023004"/>
    </source>
</evidence>
<keyword evidence="6" id="KW-0408">Iron</keyword>
<dbReference type="InterPro" id="IPR036942">
    <property type="entry name" value="Beta-barrel_TonB_sf"/>
</dbReference>
<evidence type="ECO:0000256" key="5">
    <source>
        <dbReference type="ARBA" id="ARBA00022692"/>
    </source>
</evidence>
<name>A0ABS7PPD9_9SPHN</name>
<evidence type="ECO:0000256" key="10">
    <source>
        <dbReference type="ARBA" id="ARBA00023237"/>
    </source>
</evidence>
<feature type="domain" description="TonB-dependent receptor-like beta-barrel" evidence="14">
    <location>
        <begin position="296"/>
        <end position="731"/>
    </location>
</feature>
<sequence>MAIRKMHLLCAGAALSVLAVAPAWAGQEAAQDSASDDIPGEIVVTAQKRAEPLRTIAASVQAIGGDALESRSLRSLQDIVRLVPSLSIAPETGIGDRNIVLRGVAPSGGTQPTVVTYLDDILIPNSVDPQLYDLERVEVLKGPQGDLYGASAAGGLIRYVEARPDPSGVSGRAELSGSTISGGARNYGATGVINLPLGSDAAVRASAAYDRRGGFIDNVDPYDGTIRRNVNDTERFTGRIAALWTPSDTLEIRASALYNQRKNGAHSESDLNDRLTEGSPRARLTSRFFPESGSDKAWIANLTANLDVGIGTLTSATGYVHQKIRRRLDVRDIYNLDPAITGFAYPGFDPDVNGSFLENPNTALLSPNLTGNTLRQFTQEIRFASDWDFPVQLLAGAFYLRSTTRSYQRLGFDAPIPEYSEAMGGDPDALVDAGFTGREKVEELAGFANLRWQSADERAEVKAGVRYYDRKNPRHIVDTPGSLFPVGVDATAKDSGALFSASASYKIAPTTFAYARYAGGFRPGVGRVLPGPVCGPDFEALGIDPATIPPFTKAEKLDSYEAGIRQSSRDGRFSASLTGFVIKYRDIQQSLVLPTCASIFDVNAGRATSKGFELEARLAPTRELSVSMSIGYTDARLDKGDPFSGGDVGEQLQFVPAWTFAVQQDYRTPLSGDWDLVVRSDLSFTDRRQTQFGPPGAGPDRITSLRDYTLINAQIGVANQGWEVAVFADNIANVLPIYGTNQTRYFGSDGRTWSIGTPRTLGVRLRSSF</sequence>
<evidence type="ECO:0000313" key="16">
    <source>
        <dbReference type="EMBL" id="MBY8821894.1"/>
    </source>
</evidence>
<dbReference type="Proteomes" id="UP000706039">
    <property type="component" value="Unassembled WGS sequence"/>
</dbReference>
<reference evidence="16 17" key="1">
    <citation type="submission" date="2021-08" db="EMBL/GenBank/DDBJ databases">
        <authorList>
            <person name="Tuo L."/>
        </authorList>
    </citation>
    <scope>NUCLEOTIDE SEQUENCE [LARGE SCALE GENOMIC DNA]</scope>
    <source>
        <strain evidence="16 17">JCM 31229</strain>
    </source>
</reference>
<organism evidence="16 17">
    <name type="scientific">Sphingomonas colocasiae</name>
    <dbReference type="NCBI Taxonomy" id="1848973"/>
    <lineage>
        <taxon>Bacteria</taxon>
        <taxon>Pseudomonadati</taxon>
        <taxon>Pseudomonadota</taxon>
        <taxon>Alphaproteobacteria</taxon>
        <taxon>Sphingomonadales</taxon>
        <taxon>Sphingomonadaceae</taxon>
        <taxon>Sphingomonas</taxon>
    </lineage>
</organism>
<evidence type="ECO:0000256" key="2">
    <source>
        <dbReference type="ARBA" id="ARBA00022448"/>
    </source>
</evidence>
<keyword evidence="2 11" id="KW-0813">Transport</keyword>
<evidence type="ECO:0000256" key="1">
    <source>
        <dbReference type="ARBA" id="ARBA00004571"/>
    </source>
</evidence>
<dbReference type="InterPro" id="IPR039426">
    <property type="entry name" value="TonB-dep_rcpt-like"/>
</dbReference>
<accession>A0ABS7PPD9</accession>
<keyword evidence="8 12" id="KW-0798">TonB box</keyword>
<dbReference type="InterPro" id="IPR012910">
    <property type="entry name" value="Plug_dom"/>
</dbReference>
<evidence type="ECO:0000256" key="8">
    <source>
        <dbReference type="ARBA" id="ARBA00023077"/>
    </source>
</evidence>
<dbReference type="InterPro" id="IPR000531">
    <property type="entry name" value="Beta-barrel_TonB"/>
</dbReference>
<gene>
    <name evidence="16" type="ORF">K7G82_06300</name>
</gene>
<keyword evidence="13" id="KW-0732">Signal</keyword>
<keyword evidence="5 11" id="KW-0812">Transmembrane</keyword>
<keyword evidence="4" id="KW-0410">Iron transport</keyword>
<evidence type="ECO:0000256" key="9">
    <source>
        <dbReference type="ARBA" id="ARBA00023136"/>
    </source>
</evidence>
<comment type="caution">
    <text evidence="16">The sequence shown here is derived from an EMBL/GenBank/DDBJ whole genome shotgun (WGS) entry which is preliminary data.</text>
</comment>
<dbReference type="PANTHER" id="PTHR32552">
    <property type="entry name" value="FERRICHROME IRON RECEPTOR-RELATED"/>
    <property type="match status" value="1"/>
</dbReference>
<evidence type="ECO:0000259" key="14">
    <source>
        <dbReference type="Pfam" id="PF00593"/>
    </source>
</evidence>
<evidence type="ECO:0000256" key="13">
    <source>
        <dbReference type="SAM" id="SignalP"/>
    </source>
</evidence>
<evidence type="ECO:0000313" key="17">
    <source>
        <dbReference type="Proteomes" id="UP000706039"/>
    </source>
</evidence>
<feature type="domain" description="TonB-dependent receptor plug" evidence="15">
    <location>
        <begin position="53"/>
        <end position="155"/>
    </location>
</feature>
<keyword evidence="10 11" id="KW-0998">Cell outer membrane</keyword>
<dbReference type="Gene3D" id="2.40.170.20">
    <property type="entry name" value="TonB-dependent receptor, beta-barrel domain"/>
    <property type="match status" value="1"/>
</dbReference>
<evidence type="ECO:0000256" key="4">
    <source>
        <dbReference type="ARBA" id="ARBA00022496"/>
    </source>
</evidence>
<comment type="similarity">
    <text evidence="11 12">Belongs to the TonB-dependent receptor family.</text>
</comment>
<dbReference type="EMBL" id="JAINVV010000003">
    <property type="protein sequence ID" value="MBY8821894.1"/>
    <property type="molecule type" value="Genomic_DNA"/>
</dbReference>
<evidence type="ECO:0000256" key="12">
    <source>
        <dbReference type="RuleBase" id="RU003357"/>
    </source>
</evidence>
<dbReference type="PROSITE" id="PS52016">
    <property type="entry name" value="TONB_DEPENDENT_REC_3"/>
    <property type="match status" value="1"/>
</dbReference>
<protein>
    <submittedName>
        <fullName evidence="16">TonB-dependent receptor</fullName>
    </submittedName>
</protein>
<keyword evidence="16" id="KW-0675">Receptor</keyword>
<keyword evidence="9 11" id="KW-0472">Membrane</keyword>
<dbReference type="PANTHER" id="PTHR32552:SF81">
    <property type="entry name" value="TONB-DEPENDENT OUTER MEMBRANE RECEPTOR"/>
    <property type="match status" value="1"/>
</dbReference>
<dbReference type="SUPFAM" id="SSF56935">
    <property type="entry name" value="Porins"/>
    <property type="match status" value="1"/>
</dbReference>
<comment type="subcellular location">
    <subcellularLocation>
        <location evidence="1 11">Cell outer membrane</location>
        <topology evidence="1 11">Multi-pass membrane protein</topology>
    </subcellularLocation>
</comment>
<dbReference type="RefSeq" id="WP_222988970.1">
    <property type="nucleotide sequence ID" value="NZ_JAINVV010000003.1"/>
</dbReference>
<proteinExistence type="inferred from homology"/>
<feature type="signal peptide" evidence="13">
    <location>
        <begin position="1"/>
        <end position="25"/>
    </location>
</feature>
<keyword evidence="17" id="KW-1185">Reference proteome</keyword>
<keyword evidence="3 11" id="KW-1134">Transmembrane beta strand</keyword>